<dbReference type="InterPro" id="IPR038765">
    <property type="entry name" value="Papain-like_cys_pep_sf"/>
</dbReference>
<comment type="caution">
    <text evidence="2">The sequence shown here is derived from an EMBL/GenBank/DDBJ whole genome shotgun (WGS) entry which is preliminary data.</text>
</comment>
<evidence type="ECO:0000313" key="3">
    <source>
        <dbReference type="Proteomes" id="UP000579812"/>
    </source>
</evidence>
<feature type="compositionally biased region" description="Polar residues" evidence="1">
    <location>
        <begin position="165"/>
        <end position="178"/>
    </location>
</feature>
<evidence type="ECO:0000313" key="2">
    <source>
        <dbReference type="EMBL" id="KAF4102658.1"/>
    </source>
</evidence>
<feature type="region of interest" description="Disordered" evidence="1">
    <location>
        <begin position="141"/>
        <end position="216"/>
    </location>
</feature>
<dbReference type="Gene3D" id="3.40.395.10">
    <property type="entry name" value="Adenoviral Proteinase, Chain A"/>
    <property type="match status" value="1"/>
</dbReference>
<name>A0A7J6C5V7_9TELE</name>
<sequence length="270" mass="29933">MSDAAQKLMDRDRSSGYAADEQLDCDCGTGKTCFVKDVVDPTFKPHYGGQMIDLMRKIIATAAFMRSKGCKVSRWTCAKVPYPLQQDGTSCGVFVCKILQEFFDEAELLAYSDDGGVNNSEHNGSDSQVITLPAEETLQEDVVGTESRHEPDNVTRPSHGPSLEEGTNTSLATSPQCTGGQGVKRRRLPEEDEVDDSPSTRRLRTSENNEQDYDEEGLTAWSDSLVHASDQKRCVIHHLETERSLSVLVESETVVSPHAHRWRNLQALLL</sequence>
<evidence type="ECO:0008006" key="4">
    <source>
        <dbReference type="Google" id="ProtNLM"/>
    </source>
</evidence>
<gene>
    <name evidence="2" type="ORF">G5714_015541</name>
</gene>
<dbReference type="Proteomes" id="UP000579812">
    <property type="component" value="Unassembled WGS sequence"/>
</dbReference>
<organism evidence="2 3">
    <name type="scientific">Onychostoma macrolepis</name>
    <dbReference type="NCBI Taxonomy" id="369639"/>
    <lineage>
        <taxon>Eukaryota</taxon>
        <taxon>Metazoa</taxon>
        <taxon>Chordata</taxon>
        <taxon>Craniata</taxon>
        <taxon>Vertebrata</taxon>
        <taxon>Euteleostomi</taxon>
        <taxon>Actinopterygii</taxon>
        <taxon>Neopterygii</taxon>
        <taxon>Teleostei</taxon>
        <taxon>Ostariophysi</taxon>
        <taxon>Cypriniformes</taxon>
        <taxon>Cyprinidae</taxon>
        <taxon>Acrossocheilinae</taxon>
        <taxon>Onychostoma</taxon>
    </lineage>
</organism>
<proteinExistence type="predicted"/>
<keyword evidence="3" id="KW-1185">Reference proteome</keyword>
<dbReference type="SUPFAM" id="SSF54001">
    <property type="entry name" value="Cysteine proteinases"/>
    <property type="match status" value="1"/>
</dbReference>
<protein>
    <recommendedName>
        <fullName evidence="4">Ubiquitin-like protease family profile domain-containing protein</fullName>
    </recommendedName>
</protein>
<reference evidence="2 3" key="1">
    <citation type="submission" date="2020-04" db="EMBL/GenBank/DDBJ databases">
        <title>Chromosome-level genome assembly of a cyprinid fish Onychostoma macrolepis by integration of Nanopore Sequencing, Bionano and Hi-C technology.</title>
        <authorList>
            <person name="Wang D."/>
        </authorList>
    </citation>
    <scope>NUCLEOTIDE SEQUENCE [LARGE SCALE GENOMIC DNA]</scope>
    <source>
        <strain evidence="2">SWU-2019</strain>
        <tissue evidence="2">Muscle</tissue>
    </source>
</reference>
<dbReference type="AlphaFoldDB" id="A0A7J6C5V7"/>
<accession>A0A7J6C5V7</accession>
<evidence type="ECO:0000256" key="1">
    <source>
        <dbReference type="SAM" id="MobiDB-lite"/>
    </source>
</evidence>
<dbReference type="EMBL" id="JAAMOB010000016">
    <property type="protein sequence ID" value="KAF4102658.1"/>
    <property type="molecule type" value="Genomic_DNA"/>
</dbReference>